<dbReference type="Gene3D" id="1.25.40.510">
    <property type="entry name" value="GLE1-like"/>
    <property type="match status" value="1"/>
</dbReference>
<proteinExistence type="inferred from homology"/>
<evidence type="ECO:0000256" key="2">
    <source>
        <dbReference type="ARBA" id="ARBA00011056"/>
    </source>
</evidence>
<keyword evidence="4" id="KW-0509">mRNA transport</keyword>
<accession>A0AAD7KTF5</accession>
<dbReference type="GO" id="GO:0031369">
    <property type="term" value="F:translation initiation factor binding"/>
    <property type="evidence" value="ECO:0007669"/>
    <property type="project" value="TreeGrafter"/>
</dbReference>
<dbReference type="PANTHER" id="PTHR12960:SF0">
    <property type="entry name" value="MRNA EXPORT FACTOR GLE1"/>
    <property type="match status" value="1"/>
</dbReference>
<evidence type="ECO:0000256" key="9">
    <source>
        <dbReference type="ARBA" id="ARBA00026227"/>
    </source>
</evidence>
<keyword evidence="3" id="KW-0813">Transport</keyword>
<dbReference type="PANTHER" id="PTHR12960">
    <property type="entry name" value="GLE-1-RELATED"/>
    <property type="match status" value="1"/>
</dbReference>
<dbReference type="Proteomes" id="UP001163823">
    <property type="component" value="Chromosome 13"/>
</dbReference>
<evidence type="ECO:0000256" key="4">
    <source>
        <dbReference type="ARBA" id="ARBA00022816"/>
    </source>
</evidence>
<dbReference type="GO" id="GO:0044614">
    <property type="term" value="C:nuclear pore cytoplasmic filaments"/>
    <property type="evidence" value="ECO:0007669"/>
    <property type="project" value="TreeGrafter"/>
</dbReference>
<dbReference type="GO" id="GO:0005543">
    <property type="term" value="F:phospholipid binding"/>
    <property type="evidence" value="ECO:0007669"/>
    <property type="project" value="TreeGrafter"/>
</dbReference>
<dbReference type="InterPro" id="IPR012476">
    <property type="entry name" value="GLE1"/>
</dbReference>
<keyword evidence="5" id="KW-0653">Protein transport</keyword>
<dbReference type="Pfam" id="PF07817">
    <property type="entry name" value="GLE1"/>
    <property type="match status" value="1"/>
</dbReference>
<feature type="coiled-coil region" evidence="11">
    <location>
        <begin position="137"/>
        <end position="185"/>
    </location>
</feature>
<evidence type="ECO:0000313" key="13">
    <source>
        <dbReference type="EMBL" id="KAJ7945469.1"/>
    </source>
</evidence>
<dbReference type="AlphaFoldDB" id="A0AAD7KTF5"/>
<gene>
    <name evidence="13" type="ORF">O6P43_030527</name>
</gene>
<comment type="caution">
    <text evidence="13">The sequence shown here is derived from an EMBL/GenBank/DDBJ whole genome shotgun (WGS) entry which is preliminary data.</text>
</comment>
<dbReference type="FunFam" id="1.25.40.510:FF:000002">
    <property type="entry name" value="Protein GLE1"/>
    <property type="match status" value="1"/>
</dbReference>
<dbReference type="InterPro" id="IPR038506">
    <property type="entry name" value="GLE1-like_sf"/>
</dbReference>
<evidence type="ECO:0000256" key="3">
    <source>
        <dbReference type="ARBA" id="ARBA00022448"/>
    </source>
</evidence>
<sequence length="639" mass="73420">MGLKLELRCPQSVEGVAADPDPDWNFDDILKELNSLEMKLDKPPLLSKSIPCGNSNVRRTRSFVMHAPEFKTESSESEDEEENYQLDGKRYNFDEIYLSDDSDNESALDVQPYLMDEVGLEEDAFYELKHEYQLAVKEEIRNQISALEAKLMSENEKSTSALARIEKYKQARREMDKKLDAQYQRRIAEALDNHLTAIQRDRELRSQIEERKIRSDAAYEEARRKEKAMQEEKIRQEKAMQEEKLQQQKVMQEEKLRQEKAKADAKVKLKAEEAEGAAIEIERRVATEAVEREATVTSRSVASGKTQVEAVGPQTDATSRTLRAESLESRSNGTNKSHSEGDVYRASANALDVEHRRLQKLKEIYERDQQLRFNSNKDYTSYERNISRFIRQISGTKDNVRSKAIGLINILNDPHCPRSISIGTFAKKVASHCASPHTAFACGYVIVLVASQVPDVMDLLLAEFHRACIYTVPKHIVYSESAFKSKEDYYKSIGYREDDGKIESSEDYLKRLKSYMKLYGSLVQTEISGIQNVHGLKEGWTWLARFLNALPANRYTAVALSEFLQMAGFALFRRYKSQFRKILNIISQNFLVALKAREESGFQDVIVELQSYIEDKKFLQEPEGRSLQSSLLSRERIVN</sequence>
<feature type="coiled-coil region" evidence="11">
    <location>
        <begin position="219"/>
        <end position="275"/>
    </location>
</feature>
<comment type="similarity">
    <text evidence="2">Belongs to the GLE1 family.</text>
</comment>
<evidence type="ECO:0000256" key="10">
    <source>
        <dbReference type="ARBA" id="ARBA00029983"/>
    </source>
</evidence>
<feature type="region of interest" description="Disordered" evidence="12">
    <location>
        <begin position="296"/>
        <end position="341"/>
    </location>
</feature>
<dbReference type="GO" id="GO:0016973">
    <property type="term" value="P:poly(A)+ mRNA export from nucleus"/>
    <property type="evidence" value="ECO:0007669"/>
    <property type="project" value="InterPro"/>
</dbReference>
<organism evidence="13 14">
    <name type="scientific">Quillaja saponaria</name>
    <name type="common">Soap bark tree</name>
    <dbReference type="NCBI Taxonomy" id="32244"/>
    <lineage>
        <taxon>Eukaryota</taxon>
        <taxon>Viridiplantae</taxon>
        <taxon>Streptophyta</taxon>
        <taxon>Embryophyta</taxon>
        <taxon>Tracheophyta</taxon>
        <taxon>Spermatophyta</taxon>
        <taxon>Magnoliopsida</taxon>
        <taxon>eudicotyledons</taxon>
        <taxon>Gunneridae</taxon>
        <taxon>Pentapetalae</taxon>
        <taxon>rosids</taxon>
        <taxon>fabids</taxon>
        <taxon>Fabales</taxon>
        <taxon>Quillajaceae</taxon>
        <taxon>Quillaja</taxon>
    </lineage>
</organism>
<dbReference type="GO" id="GO:0015031">
    <property type="term" value="P:protein transport"/>
    <property type="evidence" value="ECO:0007669"/>
    <property type="project" value="UniProtKB-KW"/>
</dbReference>
<keyword evidence="7" id="KW-0906">Nuclear pore complex</keyword>
<evidence type="ECO:0000313" key="14">
    <source>
        <dbReference type="Proteomes" id="UP001163823"/>
    </source>
</evidence>
<dbReference type="EMBL" id="JARAOO010000013">
    <property type="protein sequence ID" value="KAJ7945469.1"/>
    <property type="molecule type" value="Genomic_DNA"/>
</dbReference>
<evidence type="ECO:0000256" key="7">
    <source>
        <dbReference type="ARBA" id="ARBA00023132"/>
    </source>
</evidence>
<keyword evidence="8" id="KW-0539">Nucleus</keyword>
<evidence type="ECO:0000256" key="1">
    <source>
        <dbReference type="ARBA" id="ARBA00004567"/>
    </source>
</evidence>
<dbReference type="GO" id="GO:0005737">
    <property type="term" value="C:cytoplasm"/>
    <property type="evidence" value="ECO:0007669"/>
    <property type="project" value="TreeGrafter"/>
</dbReference>
<comment type="subcellular location">
    <subcellularLocation>
        <location evidence="1">Nucleus</location>
        <location evidence="1">Nuclear pore complex</location>
    </subcellularLocation>
</comment>
<reference evidence="13" key="1">
    <citation type="journal article" date="2023" name="Science">
        <title>Elucidation of the pathway for biosynthesis of saponin adjuvants from the soapbark tree.</title>
        <authorList>
            <person name="Reed J."/>
            <person name="Orme A."/>
            <person name="El-Demerdash A."/>
            <person name="Owen C."/>
            <person name="Martin L.B.B."/>
            <person name="Misra R.C."/>
            <person name="Kikuchi S."/>
            <person name="Rejzek M."/>
            <person name="Martin A.C."/>
            <person name="Harkess A."/>
            <person name="Leebens-Mack J."/>
            <person name="Louveau T."/>
            <person name="Stephenson M.J."/>
            <person name="Osbourn A."/>
        </authorList>
    </citation>
    <scope>NUCLEOTIDE SEQUENCE</scope>
    <source>
        <strain evidence="13">S10</strain>
    </source>
</reference>
<evidence type="ECO:0000256" key="6">
    <source>
        <dbReference type="ARBA" id="ARBA00023010"/>
    </source>
</evidence>
<keyword evidence="6" id="KW-0811">Translocation</keyword>
<protein>
    <recommendedName>
        <fullName evidence="9">mRNA export factor GLE1</fullName>
    </recommendedName>
    <alternativeName>
        <fullName evidence="10">Nucleoporin GLE1</fullName>
    </alternativeName>
</protein>
<dbReference type="KEGG" id="qsa:O6P43_030527"/>
<evidence type="ECO:0000256" key="5">
    <source>
        <dbReference type="ARBA" id="ARBA00022927"/>
    </source>
</evidence>
<evidence type="ECO:0000256" key="8">
    <source>
        <dbReference type="ARBA" id="ARBA00023242"/>
    </source>
</evidence>
<name>A0AAD7KTF5_QUISA</name>
<dbReference type="GO" id="GO:0000822">
    <property type="term" value="F:inositol hexakisphosphate binding"/>
    <property type="evidence" value="ECO:0007669"/>
    <property type="project" value="TreeGrafter"/>
</dbReference>
<evidence type="ECO:0000256" key="12">
    <source>
        <dbReference type="SAM" id="MobiDB-lite"/>
    </source>
</evidence>
<evidence type="ECO:0000256" key="11">
    <source>
        <dbReference type="SAM" id="Coils"/>
    </source>
</evidence>
<keyword evidence="14" id="KW-1185">Reference proteome</keyword>
<keyword evidence="11" id="KW-0175">Coiled coil</keyword>